<keyword evidence="2" id="KW-0378">Hydrolase</keyword>
<accession>A0A2T5GLF1</accession>
<dbReference type="AlphaFoldDB" id="A0A2T5GLF1"/>
<reference evidence="2 3" key="1">
    <citation type="submission" date="2018-04" db="EMBL/GenBank/DDBJ databases">
        <title>Genomic Encyclopedia of Type Strains, Phase III (KMG-III): the genomes of soil and plant-associated and newly described type strains.</title>
        <authorList>
            <person name="Whitman W."/>
        </authorList>
    </citation>
    <scope>NUCLEOTIDE SEQUENCE [LARGE SCALE GENOMIC DNA]</scope>
    <source>
        <strain evidence="2 3">MA101b</strain>
    </source>
</reference>
<dbReference type="Pfam" id="PF04480">
    <property type="entry name" value="DUF559"/>
    <property type="match status" value="1"/>
</dbReference>
<dbReference type="Proteomes" id="UP000244189">
    <property type="component" value="Unassembled WGS sequence"/>
</dbReference>
<sequence>MLRPEVSLARRLRREMSLPEVLLWEHLRGQKTGFKFRHQHPLGPYVCDFYCAAAKLAVEVDGEFHGRGDRAQRDADRDRFFAQNGHRVLRVAAGDVLGDIEAVVTMIVSSAARPLHQPAAGPPPRAGEE</sequence>
<dbReference type="Gene3D" id="3.40.960.10">
    <property type="entry name" value="VSR Endonuclease"/>
    <property type="match status" value="1"/>
</dbReference>
<dbReference type="EMBL" id="QAOG01000003">
    <property type="protein sequence ID" value="PTQ60155.1"/>
    <property type="molecule type" value="Genomic_DNA"/>
</dbReference>
<evidence type="ECO:0000313" key="2">
    <source>
        <dbReference type="EMBL" id="PTQ60155.1"/>
    </source>
</evidence>
<protein>
    <submittedName>
        <fullName evidence="2">Very-short-patch-repair endonuclease</fullName>
    </submittedName>
</protein>
<keyword evidence="3" id="KW-1185">Reference proteome</keyword>
<organism evidence="2 3">
    <name type="scientific">Sphingomonas aurantiaca</name>
    <dbReference type="NCBI Taxonomy" id="185949"/>
    <lineage>
        <taxon>Bacteria</taxon>
        <taxon>Pseudomonadati</taxon>
        <taxon>Pseudomonadota</taxon>
        <taxon>Alphaproteobacteria</taxon>
        <taxon>Sphingomonadales</taxon>
        <taxon>Sphingomonadaceae</taxon>
        <taxon>Sphingomonas</taxon>
    </lineage>
</organism>
<dbReference type="InterPro" id="IPR047216">
    <property type="entry name" value="Endonuclease_DUF559_bact"/>
</dbReference>
<feature type="domain" description="DUF559" evidence="1">
    <location>
        <begin position="7"/>
        <end position="109"/>
    </location>
</feature>
<evidence type="ECO:0000313" key="3">
    <source>
        <dbReference type="Proteomes" id="UP000244189"/>
    </source>
</evidence>
<dbReference type="SUPFAM" id="SSF52980">
    <property type="entry name" value="Restriction endonuclease-like"/>
    <property type="match status" value="1"/>
</dbReference>
<dbReference type="RefSeq" id="WP_082445289.1">
    <property type="nucleotide sequence ID" value="NZ_JASPFN010000001.1"/>
</dbReference>
<dbReference type="InterPro" id="IPR011335">
    <property type="entry name" value="Restrct_endonuc-II-like"/>
</dbReference>
<dbReference type="PANTHER" id="PTHR38590:SF1">
    <property type="entry name" value="BLL0828 PROTEIN"/>
    <property type="match status" value="1"/>
</dbReference>
<name>A0A2T5GLF1_9SPHN</name>
<gene>
    <name evidence="2" type="ORF">C8J26_1864</name>
</gene>
<evidence type="ECO:0000259" key="1">
    <source>
        <dbReference type="Pfam" id="PF04480"/>
    </source>
</evidence>
<dbReference type="InterPro" id="IPR007569">
    <property type="entry name" value="DUF559"/>
</dbReference>
<dbReference type="PANTHER" id="PTHR38590">
    <property type="entry name" value="BLL0828 PROTEIN"/>
    <property type="match status" value="1"/>
</dbReference>
<keyword evidence="2" id="KW-0540">Nuclease</keyword>
<dbReference type="GO" id="GO:0004519">
    <property type="term" value="F:endonuclease activity"/>
    <property type="evidence" value="ECO:0007669"/>
    <property type="project" value="UniProtKB-KW"/>
</dbReference>
<comment type="caution">
    <text evidence="2">The sequence shown here is derived from an EMBL/GenBank/DDBJ whole genome shotgun (WGS) entry which is preliminary data.</text>
</comment>
<keyword evidence="2" id="KW-0255">Endonuclease</keyword>
<proteinExistence type="predicted"/>
<dbReference type="CDD" id="cd01038">
    <property type="entry name" value="Endonuclease_DUF559"/>
    <property type="match status" value="1"/>
</dbReference>